<dbReference type="InterPro" id="IPR006166">
    <property type="entry name" value="ERCC4_domain"/>
</dbReference>
<dbReference type="Pfam" id="PF02732">
    <property type="entry name" value="ERCC4"/>
    <property type="match status" value="1"/>
</dbReference>
<reference evidence="2" key="1">
    <citation type="submission" date="2020-03" db="EMBL/GenBank/DDBJ databases">
        <title>The deep terrestrial virosphere.</title>
        <authorList>
            <person name="Holmfeldt K."/>
            <person name="Nilsson E."/>
            <person name="Simone D."/>
            <person name="Lopez-Fernandez M."/>
            <person name="Wu X."/>
            <person name="de Brujin I."/>
            <person name="Lundin D."/>
            <person name="Andersson A."/>
            <person name="Bertilsson S."/>
            <person name="Dopson M."/>
        </authorList>
    </citation>
    <scope>NUCLEOTIDE SEQUENCE</scope>
    <source>
        <strain evidence="2">MM415B00892</strain>
    </source>
</reference>
<accession>A0A6M3IX04</accession>
<organism evidence="2">
    <name type="scientific">viral metagenome</name>
    <dbReference type="NCBI Taxonomy" id="1070528"/>
    <lineage>
        <taxon>unclassified sequences</taxon>
        <taxon>metagenomes</taxon>
        <taxon>organismal metagenomes</taxon>
    </lineage>
</organism>
<evidence type="ECO:0000259" key="1">
    <source>
        <dbReference type="Pfam" id="PF02732"/>
    </source>
</evidence>
<protein>
    <submittedName>
        <fullName evidence="2">Putative nuclease</fullName>
    </submittedName>
</protein>
<name>A0A6M3IX04_9ZZZZ</name>
<dbReference type="SUPFAM" id="SSF52980">
    <property type="entry name" value="Restriction endonuclease-like"/>
    <property type="match status" value="1"/>
</dbReference>
<dbReference type="EMBL" id="MT141453">
    <property type="protein sequence ID" value="QJA61808.1"/>
    <property type="molecule type" value="Genomic_DNA"/>
</dbReference>
<dbReference type="Gene3D" id="3.40.50.10130">
    <property type="match status" value="1"/>
</dbReference>
<proteinExistence type="predicted"/>
<feature type="domain" description="ERCC4" evidence="1">
    <location>
        <begin position="42"/>
        <end position="139"/>
    </location>
</feature>
<dbReference type="GO" id="GO:0004518">
    <property type="term" value="F:nuclease activity"/>
    <property type="evidence" value="ECO:0007669"/>
    <property type="project" value="InterPro"/>
</dbReference>
<dbReference type="GO" id="GO:0003677">
    <property type="term" value="F:DNA binding"/>
    <property type="evidence" value="ECO:0007669"/>
    <property type="project" value="InterPro"/>
</dbReference>
<dbReference type="InterPro" id="IPR011335">
    <property type="entry name" value="Restrct_endonuc-II-like"/>
</dbReference>
<sequence>MKENPYDDKYTRPYTLKPTVIPDNFVLLQDTREARPLFTRIPKGLTVMSKTLSRGDYSILGQEENFCVERKASDIFSYVVDREKTIKKMKQFKQMEFVGLIIEGKETDLYQYQQFTKIHPESVRGALVSFQVRYGVHLFVGSRENCIRVLLDWAVKFWNIKHEV</sequence>
<evidence type="ECO:0000313" key="2">
    <source>
        <dbReference type="EMBL" id="QJA61808.1"/>
    </source>
</evidence>
<dbReference type="AlphaFoldDB" id="A0A6M3IX04"/>
<gene>
    <name evidence="2" type="ORF">MM415B00892_0034</name>
</gene>
<dbReference type="GO" id="GO:0006259">
    <property type="term" value="P:DNA metabolic process"/>
    <property type="evidence" value="ECO:0007669"/>
    <property type="project" value="UniProtKB-ARBA"/>
</dbReference>